<dbReference type="AlphaFoldDB" id="A0A6A4I5S4"/>
<organism evidence="2 3">
    <name type="scientific">Gymnopus androsaceus JB14</name>
    <dbReference type="NCBI Taxonomy" id="1447944"/>
    <lineage>
        <taxon>Eukaryota</taxon>
        <taxon>Fungi</taxon>
        <taxon>Dikarya</taxon>
        <taxon>Basidiomycota</taxon>
        <taxon>Agaricomycotina</taxon>
        <taxon>Agaricomycetes</taxon>
        <taxon>Agaricomycetidae</taxon>
        <taxon>Agaricales</taxon>
        <taxon>Marasmiineae</taxon>
        <taxon>Omphalotaceae</taxon>
        <taxon>Gymnopus</taxon>
    </lineage>
</organism>
<sequence>MSFRRHSKSRSRRRSRSRSRSRGRSSEGGHSSDEEGSRRRDTRDDENPSVREVDLRKQLRGRDNNAPDHGSVPADARRHVRARSAPSA</sequence>
<feature type="compositionally biased region" description="Basic residues" evidence="1">
    <location>
        <begin position="1"/>
        <end position="23"/>
    </location>
</feature>
<keyword evidence="3" id="KW-1185">Reference proteome</keyword>
<feature type="region of interest" description="Disordered" evidence="1">
    <location>
        <begin position="1"/>
        <end position="88"/>
    </location>
</feature>
<dbReference type="Proteomes" id="UP000799118">
    <property type="component" value="Unassembled WGS sequence"/>
</dbReference>
<name>A0A6A4I5S4_9AGAR</name>
<dbReference type="EMBL" id="ML769406">
    <property type="protein sequence ID" value="KAE9405906.1"/>
    <property type="molecule type" value="Genomic_DNA"/>
</dbReference>
<evidence type="ECO:0000256" key="1">
    <source>
        <dbReference type="SAM" id="MobiDB-lite"/>
    </source>
</evidence>
<accession>A0A6A4I5S4</accession>
<reference evidence="2" key="1">
    <citation type="journal article" date="2019" name="Environ. Microbiol.">
        <title>Fungal ecological strategies reflected in gene transcription - a case study of two litter decomposers.</title>
        <authorList>
            <person name="Barbi F."/>
            <person name="Kohler A."/>
            <person name="Barry K."/>
            <person name="Baskaran P."/>
            <person name="Daum C."/>
            <person name="Fauchery L."/>
            <person name="Ihrmark K."/>
            <person name="Kuo A."/>
            <person name="LaButti K."/>
            <person name="Lipzen A."/>
            <person name="Morin E."/>
            <person name="Grigoriev I.V."/>
            <person name="Henrissat B."/>
            <person name="Lindahl B."/>
            <person name="Martin F."/>
        </authorList>
    </citation>
    <scope>NUCLEOTIDE SEQUENCE</scope>
    <source>
        <strain evidence="2">JB14</strain>
    </source>
</reference>
<evidence type="ECO:0000313" key="3">
    <source>
        <dbReference type="Proteomes" id="UP000799118"/>
    </source>
</evidence>
<evidence type="ECO:0000313" key="2">
    <source>
        <dbReference type="EMBL" id="KAE9405906.1"/>
    </source>
</evidence>
<protein>
    <submittedName>
        <fullName evidence="2">Uncharacterized protein</fullName>
    </submittedName>
</protein>
<gene>
    <name evidence="2" type="ORF">BT96DRAFT_915854</name>
</gene>
<proteinExistence type="predicted"/>
<feature type="compositionally biased region" description="Basic and acidic residues" evidence="1">
    <location>
        <begin position="24"/>
        <end position="66"/>
    </location>
</feature>